<feature type="region of interest" description="Disordered" evidence="2">
    <location>
        <begin position="172"/>
        <end position="236"/>
    </location>
</feature>
<dbReference type="Pfam" id="PF25547">
    <property type="entry name" value="WXG100_2"/>
    <property type="match status" value="1"/>
</dbReference>
<reference evidence="5" key="1">
    <citation type="journal article" date="2019" name="Int. J. Syst. Evol. Microbiol.">
        <title>The Global Catalogue of Microorganisms (GCM) 10K type strain sequencing project: providing services to taxonomists for standard genome sequencing and annotation.</title>
        <authorList>
            <consortium name="The Broad Institute Genomics Platform"/>
            <consortium name="The Broad Institute Genome Sequencing Center for Infectious Disease"/>
            <person name="Wu L."/>
            <person name="Ma J."/>
        </authorList>
    </citation>
    <scope>NUCLEOTIDE SEQUENCE [LARGE SCALE GENOMIC DNA]</scope>
    <source>
        <strain evidence="5">WLHS5</strain>
    </source>
</reference>
<comment type="caution">
    <text evidence="4">The sequence shown here is derived from an EMBL/GenBank/DDBJ whole genome shotgun (WGS) entry which is preliminary data.</text>
</comment>
<evidence type="ECO:0000313" key="5">
    <source>
        <dbReference type="Proteomes" id="UP001596504"/>
    </source>
</evidence>
<sequence>MTREHHELTEDLAALTRAADALEVSHAIPSDAEQLLGRQHDLRTAAESWRELADSAEQASGELSGKLGGIDAAWDGEDADAFLAHARELGSSGNELADAMRALAEALEHTAEALRVQTRDLRELVADAVEEVREADPERARERLLELTEPVNDVLDAVRASYRELAHRCDELGGEPQAPADSPAAPPGSGAPTSGTPAAPGTSIAPEAPAAPGGEQPVAPGGTSSAAEPSEGDGAAAAAGGVAGAAVGAAGAGVAGGMMPMGMMGGMLGRQGARAQERSNESRIKNDPEELFGAPPDAAPAVFGEPEEDSPDPAPKIEVPSTLQPGEPKPSIEDTLSPKN</sequence>
<protein>
    <submittedName>
        <fullName evidence="4">WXG100 family type VII secretion target</fullName>
    </submittedName>
</protein>
<evidence type="ECO:0000259" key="3">
    <source>
        <dbReference type="Pfam" id="PF25547"/>
    </source>
</evidence>
<feature type="region of interest" description="Disordered" evidence="2">
    <location>
        <begin position="269"/>
        <end position="340"/>
    </location>
</feature>
<keyword evidence="5" id="KW-1185">Reference proteome</keyword>
<evidence type="ECO:0000313" key="4">
    <source>
        <dbReference type="EMBL" id="MFC7341739.1"/>
    </source>
</evidence>
<feature type="compositionally biased region" description="Low complexity" evidence="2">
    <location>
        <begin position="178"/>
        <end position="222"/>
    </location>
</feature>
<dbReference type="SUPFAM" id="SSF140453">
    <property type="entry name" value="EsxAB dimer-like"/>
    <property type="match status" value="1"/>
</dbReference>
<feature type="compositionally biased region" description="Basic and acidic residues" evidence="2">
    <location>
        <begin position="275"/>
        <end position="288"/>
    </location>
</feature>
<dbReference type="Gene3D" id="1.10.287.1060">
    <property type="entry name" value="ESAT-6-like"/>
    <property type="match status" value="1"/>
</dbReference>
<accession>A0ABW2LIX3</accession>
<dbReference type="InterPro" id="IPR036689">
    <property type="entry name" value="ESAT-6-like_sf"/>
</dbReference>
<evidence type="ECO:0000256" key="1">
    <source>
        <dbReference type="SAM" id="Coils"/>
    </source>
</evidence>
<dbReference type="RefSeq" id="WP_380666915.1">
    <property type="nucleotide sequence ID" value="NZ_JBHTCJ010000004.1"/>
</dbReference>
<feature type="coiled-coil region" evidence="1">
    <location>
        <begin position="97"/>
        <end position="131"/>
    </location>
</feature>
<dbReference type="Proteomes" id="UP001596504">
    <property type="component" value="Unassembled WGS sequence"/>
</dbReference>
<evidence type="ECO:0000256" key="2">
    <source>
        <dbReference type="SAM" id="MobiDB-lite"/>
    </source>
</evidence>
<dbReference type="InterPro" id="IPR057746">
    <property type="entry name" value="CpnT-like_N"/>
</dbReference>
<name>A0ABW2LIX3_9PSEU</name>
<gene>
    <name evidence="4" type="ORF">ACFQRI_09975</name>
</gene>
<keyword evidence="1" id="KW-0175">Coiled coil</keyword>
<dbReference type="EMBL" id="JBHTCJ010000004">
    <property type="protein sequence ID" value="MFC7341739.1"/>
    <property type="molecule type" value="Genomic_DNA"/>
</dbReference>
<feature type="domain" description="Outer membrane channel protein CpnT-like N-terminal" evidence="3">
    <location>
        <begin position="40"/>
        <end position="115"/>
    </location>
</feature>
<proteinExistence type="predicted"/>
<organism evidence="4 5">
    <name type="scientific">Saccharopolyspora griseoalba</name>
    <dbReference type="NCBI Taxonomy" id="1431848"/>
    <lineage>
        <taxon>Bacteria</taxon>
        <taxon>Bacillati</taxon>
        <taxon>Actinomycetota</taxon>
        <taxon>Actinomycetes</taxon>
        <taxon>Pseudonocardiales</taxon>
        <taxon>Pseudonocardiaceae</taxon>
        <taxon>Saccharopolyspora</taxon>
    </lineage>
</organism>